<comment type="subcellular location">
    <subcellularLocation>
        <location evidence="1">Nucleus</location>
    </subcellularLocation>
</comment>
<dbReference type="EMBL" id="JAHRHJ020000001">
    <property type="protein sequence ID" value="KAH9328256.1"/>
    <property type="molecule type" value="Genomic_DNA"/>
</dbReference>
<dbReference type="GO" id="GO:0000785">
    <property type="term" value="C:chromatin"/>
    <property type="evidence" value="ECO:0007669"/>
    <property type="project" value="TreeGrafter"/>
</dbReference>
<dbReference type="GO" id="GO:0006281">
    <property type="term" value="P:DNA repair"/>
    <property type="evidence" value="ECO:0007669"/>
    <property type="project" value="TreeGrafter"/>
</dbReference>
<gene>
    <name evidence="3" type="ORF">KI387_000364</name>
</gene>
<comment type="caution">
    <text evidence="3">The sequence shown here is derived from an EMBL/GenBank/DDBJ whole genome shotgun (WGS) entry which is preliminary data.</text>
</comment>
<dbReference type="Pfam" id="PF20168">
    <property type="entry name" value="PDS5"/>
    <property type="match status" value="1"/>
</dbReference>
<dbReference type="GO" id="GO:0007064">
    <property type="term" value="P:mitotic sister chromatid cohesion"/>
    <property type="evidence" value="ECO:0007669"/>
    <property type="project" value="InterPro"/>
</dbReference>
<evidence type="ECO:0000313" key="3">
    <source>
        <dbReference type="EMBL" id="KAH9328256.1"/>
    </source>
</evidence>
<dbReference type="PANTHER" id="PTHR12663:SF3">
    <property type="entry name" value="SISTER CHROMATID COHESION PROTEIN PDS5 HOMOLOG C"/>
    <property type="match status" value="1"/>
</dbReference>
<dbReference type="AlphaFoldDB" id="A0AA38GTX1"/>
<protein>
    <submittedName>
        <fullName evidence="3">Uncharacterized protein</fullName>
    </submittedName>
</protein>
<name>A0AA38GTX1_TAXCH</name>
<feature type="non-terminal residue" evidence="3">
    <location>
        <position position="136"/>
    </location>
</feature>
<organism evidence="3 4">
    <name type="scientific">Taxus chinensis</name>
    <name type="common">Chinese yew</name>
    <name type="synonym">Taxus wallichiana var. chinensis</name>
    <dbReference type="NCBI Taxonomy" id="29808"/>
    <lineage>
        <taxon>Eukaryota</taxon>
        <taxon>Viridiplantae</taxon>
        <taxon>Streptophyta</taxon>
        <taxon>Embryophyta</taxon>
        <taxon>Tracheophyta</taxon>
        <taxon>Spermatophyta</taxon>
        <taxon>Pinopsida</taxon>
        <taxon>Pinidae</taxon>
        <taxon>Conifers II</taxon>
        <taxon>Cupressales</taxon>
        <taxon>Taxaceae</taxon>
        <taxon>Taxus</taxon>
    </lineage>
</organism>
<sequence length="136" mass="15779">MELASDEGLRTKLYKIGKRLKKPSFEKSVLLHNIEEILSYLCLIEQSDYSSMFSVVAPLLTHLARSSLLRHEEADVRLLVITCISEITWITTSSFPCDDTTMEEVYELLIKSFQNLWDITNPHFDKRIKILKNMAK</sequence>
<evidence type="ECO:0000313" key="4">
    <source>
        <dbReference type="Proteomes" id="UP000824469"/>
    </source>
</evidence>
<proteinExistence type="predicted"/>
<keyword evidence="2" id="KW-0539">Nucleus</keyword>
<keyword evidence="4" id="KW-1185">Reference proteome</keyword>
<dbReference type="PANTHER" id="PTHR12663">
    <property type="entry name" value="ANDROGEN INDUCED INHIBITOR OF PROLIFERATION AS3 / PDS5-RELATED"/>
    <property type="match status" value="1"/>
</dbReference>
<dbReference type="Proteomes" id="UP000824469">
    <property type="component" value="Unassembled WGS sequence"/>
</dbReference>
<dbReference type="InterPro" id="IPR039776">
    <property type="entry name" value="Pds5"/>
</dbReference>
<accession>A0AA38GTX1</accession>
<dbReference type="GO" id="GO:0005634">
    <property type="term" value="C:nucleus"/>
    <property type="evidence" value="ECO:0007669"/>
    <property type="project" value="UniProtKB-SubCell"/>
</dbReference>
<evidence type="ECO:0000256" key="2">
    <source>
        <dbReference type="ARBA" id="ARBA00023242"/>
    </source>
</evidence>
<reference evidence="3 4" key="1">
    <citation type="journal article" date="2021" name="Nat. Plants">
        <title>The Taxus genome provides insights into paclitaxel biosynthesis.</title>
        <authorList>
            <person name="Xiong X."/>
            <person name="Gou J."/>
            <person name="Liao Q."/>
            <person name="Li Y."/>
            <person name="Zhou Q."/>
            <person name="Bi G."/>
            <person name="Li C."/>
            <person name="Du R."/>
            <person name="Wang X."/>
            <person name="Sun T."/>
            <person name="Guo L."/>
            <person name="Liang H."/>
            <person name="Lu P."/>
            <person name="Wu Y."/>
            <person name="Zhang Z."/>
            <person name="Ro D.K."/>
            <person name="Shang Y."/>
            <person name="Huang S."/>
            <person name="Yan J."/>
        </authorList>
    </citation>
    <scope>NUCLEOTIDE SEQUENCE [LARGE SCALE GENOMIC DNA]</scope>
    <source>
        <strain evidence="3">Ta-2019</strain>
    </source>
</reference>
<evidence type="ECO:0000256" key="1">
    <source>
        <dbReference type="ARBA" id="ARBA00004123"/>
    </source>
</evidence>